<feature type="domain" description="B30.2/SPRY" evidence="1">
    <location>
        <begin position="118"/>
        <end position="298"/>
    </location>
</feature>
<gene>
    <name evidence="2" type="ORF">Poli38472_000941</name>
</gene>
<name>A0A8K1FHD3_PYTOL</name>
<reference evidence="2" key="1">
    <citation type="submission" date="2019-03" db="EMBL/GenBank/DDBJ databases">
        <title>Long read genome sequence of the mycoparasitic Pythium oligandrum ATCC 38472 isolated from sugarbeet rhizosphere.</title>
        <authorList>
            <person name="Gaulin E."/>
        </authorList>
    </citation>
    <scope>NUCLEOTIDE SEQUENCE</scope>
    <source>
        <strain evidence="2">ATCC 38472_TT</strain>
    </source>
</reference>
<protein>
    <recommendedName>
        <fullName evidence="1">B30.2/SPRY domain-containing protein</fullName>
    </recommendedName>
</protein>
<sequence>MPHELLVATPFGIGALPEEDASHWEGDGVHGDTMTRVRFPWGLAYLNADQIAKAPEFTFYALTPKKRVKFTLQFPLTAYGQDMVDAVRKELELSADVAITLVQTDSVSKHDIKPDMKIGDCTIAADPQHPILVLKAPLVRFDEGKCSYHAVIQENRSAVIQIAKGFGSVLGNCEIRIGVKYWEVELQATRGGDGVFIGVGPTDLPLNGSILNRGVFWGISCVTGHKLHDTIDYYSEPFRDGDVVGVLLDMEHGRLTFYKNGRNLGVAFSGIQTKVLCPVFSLTFIGQKLKLLPTASAPLS</sequence>
<dbReference type="PANTHER" id="PTHR12245:SF5">
    <property type="entry name" value="SPRY DOMAIN-CONTAINING SOCS BOX PROTEIN 3"/>
    <property type="match status" value="1"/>
</dbReference>
<evidence type="ECO:0000313" key="3">
    <source>
        <dbReference type="Proteomes" id="UP000794436"/>
    </source>
</evidence>
<evidence type="ECO:0000313" key="2">
    <source>
        <dbReference type="EMBL" id="TMW60899.1"/>
    </source>
</evidence>
<dbReference type="Gene3D" id="2.60.120.920">
    <property type="match status" value="1"/>
</dbReference>
<dbReference type="InterPro" id="IPR050672">
    <property type="entry name" value="FBXO45-Fsn/SPSB_families"/>
</dbReference>
<dbReference type="SUPFAM" id="SSF49899">
    <property type="entry name" value="Concanavalin A-like lectins/glucanases"/>
    <property type="match status" value="1"/>
</dbReference>
<dbReference type="InterPro" id="IPR013320">
    <property type="entry name" value="ConA-like_dom_sf"/>
</dbReference>
<dbReference type="CDD" id="cd11709">
    <property type="entry name" value="SPRY"/>
    <property type="match status" value="1"/>
</dbReference>
<dbReference type="Proteomes" id="UP000794436">
    <property type="component" value="Unassembled WGS sequence"/>
</dbReference>
<comment type="caution">
    <text evidence="2">The sequence shown here is derived from an EMBL/GenBank/DDBJ whole genome shotgun (WGS) entry which is preliminary data.</text>
</comment>
<dbReference type="InterPro" id="IPR001870">
    <property type="entry name" value="B30.2/SPRY"/>
</dbReference>
<dbReference type="Pfam" id="PF00622">
    <property type="entry name" value="SPRY"/>
    <property type="match status" value="1"/>
</dbReference>
<dbReference type="SMART" id="SM00449">
    <property type="entry name" value="SPRY"/>
    <property type="match status" value="1"/>
</dbReference>
<dbReference type="OrthoDB" id="77405at2759"/>
<dbReference type="PROSITE" id="PS50188">
    <property type="entry name" value="B302_SPRY"/>
    <property type="match status" value="1"/>
</dbReference>
<organism evidence="2 3">
    <name type="scientific">Pythium oligandrum</name>
    <name type="common">Mycoparasitic fungus</name>
    <dbReference type="NCBI Taxonomy" id="41045"/>
    <lineage>
        <taxon>Eukaryota</taxon>
        <taxon>Sar</taxon>
        <taxon>Stramenopiles</taxon>
        <taxon>Oomycota</taxon>
        <taxon>Peronosporomycetes</taxon>
        <taxon>Pythiales</taxon>
        <taxon>Pythiaceae</taxon>
        <taxon>Pythium</taxon>
    </lineage>
</organism>
<keyword evidence="3" id="KW-1185">Reference proteome</keyword>
<dbReference type="PANTHER" id="PTHR12245">
    <property type="entry name" value="SPRY DOMAIN CONTAINING SOCS BOX PROTEIN"/>
    <property type="match status" value="1"/>
</dbReference>
<evidence type="ECO:0000259" key="1">
    <source>
        <dbReference type="PROSITE" id="PS50188"/>
    </source>
</evidence>
<dbReference type="AlphaFoldDB" id="A0A8K1FHD3"/>
<dbReference type="InterPro" id="IPR043136">
    <property type="entry name" value="B30.2/SPRY_sf"/>
</dbReference>
<proteinExistence type="predicted"/>
<dbReference type="InterPro" id="IPR003877">
    <property type="entry name" value="SPRY_dom"/>
</dbReference>
<dbReference type="EMBL" id="SPLM01000108">
    <property type="protein sequence ID" value="TMW60899.1"/>
    <property type="molecule type" value="Genomic_DNA"/>
</dbReference>
<accession>A0A8K1FHD3</accession>